<comment type="subcellular location">
    <subcellularLocation>
        <location evidence="1">Membrane</location>
        <topology evidence="1">Multi-pass membrane protein</topology>
    </subcellularLocation>
</comment>
<dbReference type="InterPro" id="IPR026961">
    <property type="entry name" value="PGG_dom"/>
</dbReference>
<keyword evidence="3" id="KW-0677">Repeat</keyword>
<dbReference type="Pfam" id="PF00023">
    <property type="entry name" value="Ank"/>
    <property type="match status" value="1"/>
</dbReference>
<dbReference type="Gene3D" id="1.25.40.20">
    <property type="entry name" value="Ankyrin repeat-containing domain"/>
    <property type="match status" value="3"/>
</dbReference>
<feature type="region of interest" description="Disordered" evidence="8">
    <location>
        <begin position="1"/>
        <end position="22"/>
    </location>
</feature>
<accession>A0A059A747</accession>
<evidence type="ECO:0000256" key="5">
    <source>
        <dbReference type="ARBA" id="ARBA00023043"/>
    </source>
</evidence>
<dbReference type="PANTHER" id="PTHR24186:SF18">
    <property type="entry name" value="ANKYRIN REPEAT FAMILY PROTEIN"/>
    <property type="match status" value="1"/>
</dbReference>
<feature type="transmembrane region" description="Helical" evidence="9">
    <location>
        <begin position="352"/>
        <end position="374"/>
    </location>
</feature>
<dbReference type="InParanoid" id="A0A059A747"/>
<feature type="transmembrane region" description="Helical" evidence="9">
    <location>
        <begin position="444"/>
        <end position="464"/>
    </location>
</feature>
<feature type="domain" description="PGG" evidence="10">
    <location>
        <begin position="347"/>
        <end position="463"/>
    </location>
</feature>
<feature type="repeat" description="ANK" evidence="7">
    <location>
        <begin position="131"/>
        <end position="163"/>
    </location>
</feature>
<evidence type="ECO:0000256" key="1">
    <source>
        <dbReference type="ARBA" id="ARBA00004141"/>
    </source>
</evidence>
<dbReference type="GO" id="GO:0005886">
    <property type="term" value="C:plasma membrane"/>
    <property type="evidence" value="ECO:0000318"/>
    <property type="project" value="GO_Central"/>
</dbReference>
<evidence type="ECO:0000256" key="3">
    <source>
        <dbReference type="ARBA" id="ARBA00022737"/>
    </source>
</evidence>
<proteinExistence type="predicted"/>
<name>A0A059A747_EUCGR</name>
<evidence type="ECO:0000313" key="11">
    <source>
        <dbReference type="EMBL" id="KCW49663.1"/>
    </source>
</evidence>
<reference evidence="11" key="1">
    <citation type="submission" date="2013-07" db="EMBL/GenBank/DDBJ databases">
        <title>The genome of Eucalyptus grandis.</title>
        <authorList>
            <person name="Schmutz J."/>
            <person name="Hayes R."/>
            <person name="Myburg A."/>
            <person name="Tuskan G."/>
            <person name="Grattapaglia D."/>
            <person name="Rokhsar D.S."/>
        </authorList>
    </citation>
    <scope>NUCLEOTIDE SEQUENCE</scope>
    <source>
        <tissue evidence="11">Leaf extractions</tissue>
    </source>
</reference>
<dbReference type="PROSITE" id="PS50088">
    <property type="entry name" value="ANK_REPEAT"/>
    <property type="match status" value="6"/>
</dbReference>
<organism evidence="11">
    <name type="scientific">Eucalyptus grandis</name>
    <name type="common">Flooded gum</name>
    <dbReference type="NCBI Taxonomy" id="71139"/>
    <lineage>
        <taxon>Eukaryota</taxon>
        <taxon>Viridiplantae</taxon>
        <taxon>Streptophyta</taxon>
        <taxon>Embryophyta</taxon>
        <taxon>Tracheophyta</taxon>
        <taxon>Spermatophyta</taxon>
        <taxon>Magnoliopsida</taxon>
        <taxon>eudicotyledons</taxon>
        <taxon>Gunneridae</taxon>
        <taxon>Pentapetalae</taxon>
        <taxon>rosids</taxon>
        <taxon>malvids</taxon>
        <taxon>Myrtales</taxon>
        <taxon>Myrtaceae</taxon>
        <taxon>Myrtoideae</taxon>
        <taxon>Eucalypteae</taxon>
        <taxon>Eucalyptus</taxon>
    </lineage>
</organism>
<dbReference type="SUPFAM" id="SSF48403">
    <property type="entry name" value="Ankyrin repeat"/>
    <property type="match status" value="1"/>
</dbReference>
<dbReference type="OMA" id="RMKWDAI"/>
<dbReference type="STRING" id="71139.A0A059A747"/>
<feature type="repeat" description="ANK" evidence="7">
    <location>
        <begin position="165"/>
        <end position="188"/>
    </location>
</feature>
<dbReference type="KEGG" id="egr:104426506"/>
<feature type="repeat" description="ANK" evidence="7">
    <location>
        <begin position="199"/>
        <end position="221"/>
    </location>
</feature>
<evidence type="ECO:0000256" key="4">
    <source>
        <dbReference type="ARBA" id="ARBA00022989"/>
    </source>
</evidence>
<evidence type="ECO:0000256" key="8">
    <source>
        <dbReference type="SAM" id="MobiDB-lite"/>
    </source>
</evidence>
<dbReference type="InterPro" id="IPR036770">
    <property type="entry name" value="Ankyrin_rpt-contain_sf"/>
</dbReference>
<dbReference type="InterPro" id="IPR002110">
    <property type="entry name" value="Ankyrin_rpt"/>
</dbReference>
<feature type="transmembrane region" description="Helical" evidence="9">
    <location>
        <begin position="402"/>
        <end position="423"/>
    </location>
</feature>
<dbReference type="Gramene" id="KCW49663">
    <property type="protein sequence ID" value="KCW49663"/>
    <property type="gene ID" value="EUGRSUZ_K03177"/>
</dbReference>
<keyword evidence="6 9" id="KW-0472">Membrane</keyword>
<evidence type="ECO:0000256" key="6">
    <source>
        <dbReference type="ARBA" id="ARBA00023136"/>
    </source>
</evidence>
<dbReference type="OrthoDB" id="194358at2759"/>
<evidence type="ECO:0000256" key="9">
    <source>
        <dbReference type="SAM" id="Phobius"/>
    </source>
</evidence>
<keyword evidence="5 7" id="KW-0040">ANK repeat</keyword>
<dbReference type="Pfam" id="PF13962">
    <property type="entry name" value="PGG"/>
    <property type="match status" value="1"/>
</dbReference>
<protein>
    <recommendedName>
        <fullName evidence="10">PGG domain-containing protein</fullName>
    </recommendedName>
</protein>
<evidence type="ECO:0000256" key="2">
    <source>
        <dbReference type="ARBA" id="ARBA00022692"/>
    </source>
</evidence>
<dbReference type="EMBL" id="KK198763">
    <property type="protein sequence ID" value="KCW49663.1"/>
    <property type="molecule type" value="Genomic_DNA"/>
</dbReference>
<dbReference type="PROSITE" id="PS50297">
    <property type="entry name" value="ANK_REP_REGION"/>
    <property type="match status" value="5"/>
</dbReference>
<dbReference type="AlphaFoldDB" id="A0A059A747"/>
<feature type="repeat" description="ANK" evidence="7">
    <location>
        <begin position="97"/>
        <end position="129"/>
    </location>
</feature>
<dbReference type="eggNOG" id="KOG0504">
    <property type="taxonomic scope" value="Eukaryota"/>
</dbReference>
<keyword evidence="2 9" id="KW-0812">Transmembrane</keyword>
<gene>
    <name evidence="11" type="ORF">EUGRSUZ_K03177</name>
</gene>
<feature type="repeat" description="ANK" evidence="7">
    <location>
        <begin position="233"/>
        <end position="266"/>
    </location>
</feature>
<feature type="transmembrane region" description="Helical" evidence="9">
    <location>
        <begin position="470"/>
        <end position="495"/>
    </location>
</feature>
<sequence>MEVLERQKSFPRKKMTKQPTVKRDDTPLHLAARSGDTEVLLDALSMAGVEEWKGLLTKQNQSGETILYVAAECGHVDLVRELMPYYDIGSAGIKARNGYDAFHIAAKQGDLDVLKILMEKSHELSMTSDSANTTALHTAAAQGHFEVVKFLLEECGNLALIAKNNGKMALHSASRNGHLEVVKAFLSKEPGLATVCDKKGQTALHMAVKGQSPDVVEELLNLHPSPLNMVDTKGNTALHIATRKARTQILSKLLNHSDLDKTAVNRSGETALDTAEKAGQSEIAAVLRDHGVPSAKSLNPPTPTGARELKQTVSDIKHEVHDQLEHTRQTRRRVQGIVKRIDKMHSEGLNNAINSTTVVAVLIATVAFAAIFSVPGQYADNPKDVPAGHSLGEANIAPKPEFIVFFIFDSIALFISLAVVVVQTSVVVIERKAKKQMMTVINKLMWLACVMVSVSFLALCYVVVGKRDLALAVGVTVVGAVIMLATLGTMCYWVIMHRIEAYKLRSVRRSSMSSRSRSRSMSMSMSMMMSDSEILNSEFKKVYAL</sequence>
<dbReference type="PANTHER" id="PTHR24186">
    <property type="entry name" value="PROTEIN PHOSPHATASE 1 REGULATORY SUBUNIT"/>
    <property type="match status" value="1"/>
</dbReference>
<dbReference type="Pfam" id="PF12796">
    <property type="entry name" value="Ank_2"/>
    <property type="match status" value="3"/>
</dbReference>
<dbReference type="SMART" id="SM00248">
    <property type="entry name" value="ANK"/>
    <property type="match status" value="8"/>
</dbReference>
<evidence type="ECO:0000259" key="10">
    <source>
        <dbReference type="Pfam" id="PF13962"/>
    </source>
</evidence>
<evidence type="ECO:0000256" key="7">
    <source>
        <dbReference type="PROSITE-ProRule" id="PRU00023"/>
    </source>
</evidence>
<keyword evidence="4 9" id="KW-1133">Transmembrane helix</keyword>
<feature type="repeat" description="ANK" evidence="7">
    <location>
        <begin position="23"/>
        <end position="50"/>
    </location>
</feature>